<keyword evidence="2" id="KW-1185">Reference proteome</keyword>
<proteinExistence type="predicted"/>
<dbReference type="GO" id="GO:0016740">
    <property type="term" value="F:transferase activity"/>
    <property type="evidence" value="ECO:0007669"/>
    <property type="project" value="UniProtKB-KW"/>
</dbReference>
<gene>
    <name evidence="1" type="ORF">KK083_03055</name>
</gene>
<dbReference type="Gene3D" id="3.40.50.12780">
    <property type="entry name" value="N-terminal domain of ligase-like"/>
    <property type="match status" value="1"/>
</dbReference>
<dbReference type="AlphaFoldDB" id="A0AAP2DGF6"/>
<comment type="caution">
    <text evidence="1">The sequence shown here is derived from an EMBL/GenBank/DDBJ whole genome shotgun (WGS) entry which is preliminary data.</text>
</comment>
<protein>
    <submittedName>
        <fullName evidence="1">Acyl transferase</fullName>
    </submittedName>
</protein>
<dbReference type="RefSeq" id="WP_254160568.1">
    <property type="nucleotide sequence ID" value="NZ_JAHESF010000002.1"/>
</dbReference>
<organism evidence="1 2">
    <name type="scientific">Chryseosolibacter histidini</name>
    <dbReference type="NCBI Taxonomy" id="2782349"/>
    <lineage>
        <taxon>Bacteria</taxon>
        <taxon>Pseudomonadati</taxon>
        <taxon>Bacteroidota</taxon>
        <taxon>Cytophagia</taxon>
        <taxon>Cytophagales</taxon>
        <taxon>Chryseotaleaceae</taxon>
        <taxon>Chryseosolibacter</taxon>
    </lineage>
</organism>
<dbReference type="InterPro" id="IPR042099">
    <property type="entry name" value="ANL_N_sf"/>
</dbReference>
<dbReference type="SUPFAM" id="SSF56801">
    <property type="entry name" value="Acetyl-CoA synthetase-like"/>
    <property type="match status" value="1"/>
</dbReference>
<name>A0AAP2DGF6_9BACT</name>
<accession>A0AAP2DGF6</accession>
<reference evidence="1 2" key="1">
    <citation type="submission" date="2021-05" db="EMBL/GenBank/DDBJ databases">
        <title>A Polyphasic approach of four new species of the genus Ohtaekwangia: Ohtaekwangia histidinii sp. nov., Ohtaekwangia cretensis sp. nov., Ohtaekwangia indiensis sp. nov., Ohtaekwangia reichenbachii sp. nov. from diverse environment.</title>
        <authorList>
            <person name="Octaviana S."/>
        </authorList>
    </citation>
    <scope>NUCLEOTIDE SEQUENCE [LARGE SCALE GENOMIC DNA]</scope>
    <source>
        <strain evidence="1 2">PWU4</strain>
    </source>
</reference>
<sequence>MDTFKNFESRLYSVNDSSFEDIALDLFRFQARNNDIYKRFITHLGLQADKIHSLQSIPYLPISFFKHHAVKTGSWNTETLFASSGTAGATTSTHHIKDLQFYRKHSVKCFEHFFGDIRDYHFLALLPSYLERDNSSLVAMIDFFIRQSGSPHSGFYLNNIPELLSDLEKLKNTGRKTILWGVTFALLDLAETIRPDLSHCIVFETGGMKGRRKEITRQELHEVLKQGLNVPKVYSEYGMTELLSQSYSKGHDRFYCSPWKKIIGRDLSDPLEKGLQNETAGINVVDLANWHSVAFIETEDLGKVSDDGSFEVLGRMDNSDIRGCNLLAG</sequence>
<evidence type="ECO:0000313" key="1">
    <source>
        <dbReference type="EMBL" id="MBT1695840.1"/>
    </source>
</evidence>
<dbReference type="Proteomes" id="UP001319200">
    <property type="component" value="Unassembled WGS sequence"/>
</dbReference>
<dbReference type="EMBL" id="JAHESF010000002">
    <property type="protein sequence ID" value="MBT1695840.1"/>
    <property type="molecule type" value="Genomic_DNA"/>
</dbReference>
<evidence type="ECO:0000313" key="2">
    <source>
        <dbReference type="Proteomes" id="UP001319200"/>
    </source>
</evidence>
<keyword evidence="1" id="KW-0808">Transferase</keyword>